<dbReference type="EMBL" id="GBXM01041742">
    <property type="protein sequence ID" value="JAH66835.1"/>
    <property type="molecule type" value="Transcribed_RNA"/>
</dbReference>
<organism evidence="1">
    <name type="scientific">Anguilla anguilla</name>
    <name type="common">European freshwater eel</name>
    <name type="synonym">Muraena anguilla</name>
    <dbReference type="NCBI Taxonomy" id="7936"/>
    <lineage>
        <taxon>Eukaryota</taxon>
        <taxon>Metazoa</taxon>
        <taxon>Chordata</taxon>
        <taxon>Craniata</taxon>
        <taxon>Vertebrata</taxon>
        <taxon>Euteleostomi</taxon>
        <taxon>Actinopterygii</taxon>
        <taxon>Neopterygii</taxon>
        <taxon>Teleostei</taxon>
        <taxon>Anguilliformes</taxon>
        <taxon>Anguillidae</taxon>
        <taxon>Anguilla</taxon>
    </lineage>
</organism>
<reference evidence="1" key="2">
    <citation type="journal article" date="2015" name="Fish Shellfish Immunol.">
        <title>Early steps in the European eel (Anguilla anguilla)-Vibrio vulnificus interaction in the gills: Role of the RtxA13 toxin.</title>
        <authorList>
            <person name="Callol A."/>
            <person name="Pajuelo D."/>
            <person name="Ebbesson L."/>
            <person name="Teles M."/>
            <person name="MacKenzie S."/>
            <person name="Amaro C."/>
        </authorList>
    </citation>
    <scope>NUCLEOTIDE SEQUENCE</scope>
</reference>
<protein>
    <submittedName>
        <fullName evidence="1">Uncharacterized protein</fullName>
    </submittedName>
</protein>
<proteinExistence type="predicted"/>
<reference evidence="1" key="1">
    <citation type="submission" date="2014-11" db="EMBL/GenBank/DDBJ databases">
        <authorList>
            <person name="Amaro Gonzalez C."/>
        </authorList>
    </citation>
    <scope>NUCLEOTIDE SEQUENCE</scope>
</reference>
<dbReference type="EMBL" id="GBXM01032592">
    <property type="protein sequence ID" value="JAH75985.1"/>
    <property type="molecule type" value="Transcribed_RNA"/>
</dbReference>
<evidence type="ECO:0000313" key="1">
    <source>
        <dbReference type="EMBL" id="JAH75985.1"/>
    </source>
</evidence>
<name>A0A0E9VEV8_ANGAN</name>
<dbReference type="AlphaFoldDB" id="A0A0E9VEV8"/>
<sequence>MFLMCTPRSVDKAVYSKVSQSLWSNMNNLF</sequence>
<accession>A0A0E9VEV8</accession>